<organism evidence="2 3">
    <name type="scientific">Vitrella brassicaformis (strain CCMP3155)</name>
    <dbReference type="NCBI Taxonomy" id="1169540"/>
    <lineage>
        <taxon>Eukaryota</taxon>
        <taxon>Sar</taxon>
        <taxon>Alveolata</taxon>
        <taxon>Colpodellida</taxon>
        <taxon>Vitrellaceae</taxon>
        <taxon>Vitrella</taxon>
    </lineage>
</organism>
<evidence type="ECO:0000313" key="2">
    <source>
        <dbReference type="EMBL" id="CEM38149.1"/>
    </source>
</evidence>
<dbReference type="InParanoid" id="A0A0G4H3F4"/>
<keyword evidence="3" id="KW-1185">Reference proteome</keyword>
<dbReference type="PhylomeDB" id="A0A0G4H3F4"/>
<reference evidence="2 3" key="1">
    <citation type="submission" date="2014-11" db="EMBL/GenBank/DDBJ databases">
        <authorList>
            <person name="Zhu J."/>
            <person name="Qi W."/>
            <person name="Song R."/>
        </authorList>
    </citation>
    <scope>NUCLEOTIDE SEQUENCE [LARGE SCALE GENOMIC DNA]</scope>
</reference>
<evidence type="ECO:0008006" key="4">
    <source>
        <dbReference type="Google" id="ProtNLM"/>
    </source>
</evidence>
<feature type="compositionally biased region" description="Acidic residues" evidence="1">
    <location>
        <begin position="203"/>
        <end position="221"/>
    </location>
</feature>
<gene>
    <name evidence="2" type="ORF">Vbra_19513</name>
</gene>
<accession>A0A0G4H3F4</accession>
<evidence type="ECO:0000256" key="1">
    <source>
        <dbReference type="SAM" id="MobiDB-lite"/>
    </source>
</evidence>
<dbReference type="VEuPathDB" id="CryptoDB:Vbra_19513"/>
<protein>
    <recommendedName>
        <fullName evidence="4">Cyclin C-terminal domain-containing protein</fullName>
    </recommendedName>
</protein>
<proteinExistence type="predicted"/>
<dbReference type="AlphaFoldDB" id="A0A0G4H3F4"/>
<feature type="region of interest" description="Disordered" evidence="1">
    <location>
        <begin position="198"/>
        <end position="230"/>
    </location>
</feature>
<evidence type="ECO:0000313" key="3">
    <source>
        <dbReference type="Proteomes" id="UP000041254"/>
    </source>
</evidence>
<sequence length="243" mass="27043">MRRGICELGNENGSRSPCRAGLVLPPNGLSVHRADHGAARIMWWKDQVVPYVWPSQRPHRFRCVRALLVNRIVEMASRVDCLRDTTTMRAVPAACLDACVKLHEPQLKCYSIGVPDKLSKPVMDRAVVDSSACGIKRLEGLFAPAMMDTHGHLFSFAKKLMVILSMCDVDLAVCDVRLLAATAVYITRKTHQRQIEGHIWAEDQQDDNSDYDDGSDGDGLDDGSYSTECPTHDRWAHIKGADV</sequence>
<dbReference type="EMBL" id="CDMY01000973">
    <property type="protein sequence ID" value="CEM38149.1"/>
    <property type="molecule type" value="Genomic_DNA"/>
</dbReference>
<dbReference type="Proteomes" id="UP000041254">
    <property type="component" value="Unassembled WGS sequence"/>
</dbReference>
<name>A0A0G4H3F4_VITBC</name>